<reference evidence="1" key="1">
    <citation type="submission" date="2020-06" db="EMBL/GenBank/DDBJ databases">
        <authorList>
            <person name="Li T."/>
            <person name="Hu X."/>
            <person name="Zhang T."/>
            <person name="Song X."/>
            <person name="Zhang H."/>
            <person name="Dai N."/>
            <person name="Sheng W."/>
            <person name="Hou X."/>
            <person name="Wei L."/>
        </authorList>
    </citation>
    <scope>NUCLEOTIDE SEQUENCE</scope>
    <source>
        <strain evidence="1">G02</strain>
        <tissue evidence="1">Leaf</tissue>
    </source>
</reference>
<gene>
    <name evidence="1" type="ORF">Sradi_0681000</name>
</gene>
<comment type="caution">
    <text evidence="1">The sequence shown here is derived from an EMBL/GenBank/DDBJ whole genome shotgun (WGS) entry which is preliminary data.</text>
</comment>
<protein>
    <submittedName>
        <fullName evidence="1">Mitochondrial protein</fullName>
    </submittedName>
</protein>
<accession>A0AAW2VP44</accession>
<proteinExistence type="predicted"/>
<dbReference type="AlphaFoldDB" id="A0AAW2VP44"/>
<organism evidence="1">
    <name type="scientific">Sesamum radiatum</name>
    <name type="common">Black benniseed</name>
    <dbReference type="NCBI Taxonomy" id="300843"/>
    <lineage>
        <taxon>Eukaryota</taxon>
        <taxon>Viridiplantae</taxon>
        <taxon>Streptophyta</taxon>
        <taxon>Embryophyta</taxon>
        <taxon>Tracheophyta</taxon>
        <taxon>Spermatophyta</taxon>
        <taxon>Magnoliopsida</taxon>
        <taxon>eudicotyledons</taxon>
        <taxon>Gunneridae</taxon>
        <taxon>Pentapetalae</taxon>
        <taxon>asterids</taxon>
        <taxon>lamiids</taxon>
        <taxon>Lamiales</taxon>
        <taxon>Pedaliaceae</taxon>
        <taxon>Sesamum</taxon>
    </lineage>
</organism>
<evidence type="ECO:0000313" key="1">
    <source>
        <dbReference type="EMBL" id="KAL0430550.1"/>
    </source>
</evidence>
<name>A0AAW2VP44_SESRA</name>
<dbReference type="EMBL" id="JACGWJ010000003">
    <property type="protein sequence ID" value="KAL0430550.1"/>
    <property type="molecule type" value="Genomic_DNA"/>
</dbReference>
<reference evidence="1" key="2">
    <citation type="journal article" date="2024" name="Plant">
        <title>Genomic evolution and insights into agronomic trait innovations of Sesamum species.</title>
        <authorList>
            <person name="Miao H."/>
            <person name="Wang L."/>
            <person name="Qu L."/>
            <person name="Liu H."/>
            <person name="Sun Y."/>
            <person name="Le M."/>
            <person name="Wang Q."/>
            <person name="Wei S."/>
            <person name="Zheng Y."/>
            <person name="Lin W."/>
            <person name="Duan Y."/>
            <person name="Cao H."/>
            <person name="Xiong S."/>
            <person name="Wang X."/>
            <person name="Wei L."/>
            <person name="Li C."/>
            <person name="Ma Q."/>
            <person name="Ju M."/>
            <person name="Zhao R."/>
            <person name="Li G."/>
            <person name="Mu C."/>
            <person name="Tian Q."/>
            <person name="Mei H."/>
            <person name="Zhang T."/>
            <person name="Gao T."/>
            <person name="Zhang H."/>
        </authorList>
    </citation>
    <scope>NUCLEOTIDE SEQUENCE</scope>
    <source>
        <strain evidence="1">G02</strain>
    </source>
</reference>
<sequence length="104" mass="11911">MICRPLKEGGLGFRRLKEYNVALLAKQSWRVAMNPHSLLHAILQQRYFPGSDFFVAETRQSPPFMWHSLLAARNLIVDGLQWKIGDGRSALIVGHPWLARPLTF</sequence>